<accession>C7ZQS7</accession>
<feature type="compositionally biased region" description="Polar residues" evidence="3">
    <location>
        <begin position="16"/>
        <end position="33"/>
    </location>
</feature>
<dbReference type="OMA" id="RTGNIMP"/>
<dbReference type="PANTHER" id="PTHR48207">
    <property type="entry name" value="SUCCINATE--HYDROXYMETHYLGLUTARATE COA-TRANSFERASE"/>
    <property type="match status" value="1"/>
</dbReference>
<feature type="region of interest" description="Disordered" evidence="3">
    <location>
        <begin position="1"/>
        <end position="33"/>
    </location>
</feature>
<evidence type="ECO:0000313" key="4">
    <source>
        <dbReference type="EMBL" id="EEU33628.1"/>
    </source>
</evidence>
<dbReference type="InterPro" id="IPR044855">
    <property type="entry name" value="CoA-Trfase_III_dom3_sf"/>
</dbReference>
<dbReference type="InterPro" id="IPR050483">
    <property type="entry name" value="CoA-transferase_III_domain"/>
</dbReference>
<dbReference type="AlphaFoldDB" id="C7ZQS7"/>
<gene>
    <name evidence="4" type="ORF">NECHADRAFT_98391</name>
</gene>
<dbReference type="VEuPathDB" id="FungiDB:NECHADRAFT_98391"/>
<dbReference type="OrthoDB" id="5863171at2759"/>
<organism evidence="4 5">
    <name type="scientific">Fusarium vanettenii (strain ATCC MYA-4622 / CBS 123669 / FGSC 9596 / NRRL 45880 / 77-13-4)</name>
    <name type="common">Fusarium solani subsp. pisi</name>
    <dbReference type="NCBI Taxonomy" id="660122"/>
    <lineage>
        <taxon>Eukaryota</taxon>
        <taxon>Fungi</taxon>
        <taxon>Dikarya</taxon>
        <taxon>Ascomycota</taxon>
        <taxon>Pezizomycotina</taxon>
        <taxon>Sordariomycetes</taxon>
        <taxon>Hypocreomycetidae</taxon>
        <taxon>Hypocreales</taxon>
        <taxon>Nectriaceae</taxon>
        <taxon>Fusarium</taxon>
        <taxon>Fusarium solani species complex</taxon>
        <taxon>Fusarium vanettenii</taxon>
    </lineage>
</organism>
<name>C7ZQS7_FUSV7</name>
<evidence type="ECO:0008006" key="6">
    <source>
        <dbReference type="Google" id="ProtNLM"/>
    </source>
</evidence>
<dbReference type="HOGENOM" id="CLU_033975_0_1_1"/>
<dbReference type="Gene3D" id="3.30.1540.10">
    <property type="entry name" value="formyl-coa transferase, domain 3"/>
    <property type="match status" value="1"/>
</dbReference>
<dbReference type="eggNOG" id="KOG3957">
    <property type="taxonomic scope" value="Eukaryota"/>
</dbReference>
<evidence type="ECO:0000256" key="3">
    <source>
        <dbReference type="SAM" id="MobiDB-lite"/>
    </source>
</evidence>
<reference evidence="4 5" key="1">
    <citation type="journal article" date="2009" name="PLoS Genet.">
        <title>The genome of Nectria haematococca: contribution of supernumerary chromosomes to gene expansion.</title>
        <authorList>
            <person name="Coleman J.J."/>
            <person name="Rounsley S.D."/>
            <person name="Rodriguez-Carres M."/>
            <person name="Kuo A."/>
            <person name="Wasmann C.C."/>
            <person name="Grimwood J."/>
            <person name="Schmutz J."/>
            <person name="Taga M."/>
            <person name="White G.J."/>
            <person name="Zhou S."/>
            <person name="Schwartz D.C."/>
            <person name="Freitag M."/>
            <person name="Ma L.J."/>
            <person name="Danchin E.G."/>
            <person name="Henrissat B."/>
            <person name="Coutinho P.M."/>
            <person name="Nelson D.R."/>
            <person name="Straney D."/>
            <person name="Napoli C.A."/>
            <person name="Barker B.M."/>
            <person name="Gribskov M."/>
            <person name="Rep M."/>
            <person name="Kroken S."/>
            <person name="Molnar I."/>
            <person name="Rensing C."/>
            <person name="Kennell J.C."/>
            <person name="Zamora J."/>
            <person name="Farman M.L."/>
            <person name="Selker E.U."/>
            <person name="Salamov A."/>
            <person name="Shapiro H."/>
            <person name="Pangilinan J."/>
            <person name="Lindquist E."/>
            <person name="Lamers C."/>
            <person name="Grigoriev I.V."/>
            <person name="Geiser D.M."/>
            <person name="Covert S.F."/>
            <person name="Temporini E."/>
            <person name="Vanetten H.D."/>
        </authorList>
    </citation>
    <scope>NUCLEOTIDE SEQUENCE [LARGE SCALE GENOMIC DNA]</scope>
    <source>
        <strain evidence="5">ATCC MYA-4622 / CBS 123669 / FGSC 9596 / NRRL 45880 / 77-13-4</strain>
    </source>
</reference>
<dbReference type="STRING" id="660122.C7ZQS7"/>
<keyword evidence="5" id="KW-1185">Reference proteome</keyword>
<keyword evidence="2" id="KW-0808">Transferase</keyword>
<dbReference type="Proteomes" id="UP000005206">
    <property type="component" value="Unassembled WGS sequence"/>
</dbReference>
<dbReference type="Gene3D" id="3.40.50.10540">
    <property type="entry name" value="Crotonobetainyl-coa:carnitine coa-transferase, domain 1"/>
    <property type="match status" value="1"/>
</dbReference>
<comment type="similarity">
    <text evidence="1">Belongs to the CoA-transferase III family.</text>
</comment>
<dbReference type="KEGG" id="nhe:NECHADRAFT_98391"/>
<sequence>MGTEIPSENPRDSPTKSRSTCVAHESFSTTSPCPNSGPLSGVKILDLTRVLAGPFCTQILADYGADVVKVEHPRGGDDTRLWREVGEDKIWKSRAPGTSIYFNTVNRNKRSISVNLKNEKGREIILQLAHEADVVVENFIPGKLDRLGLGYQALKAANPSIILASISGYGADGPYATRAGYDVVGAAEGGLLHVTGEADGPPTKPGVGLVDMCTGLYLHGAIVSALLARQKTGVGQKLDTSLFEATVSILANVGMSWVNLEKEARRWGTAHPAIVPYEAFRTKDGSLVIGAVNDRQFQNLCQLLGDRDLATDPRYVDNSARVLNRKELKQALDTLFMKKTTGEWETVLEGSGMPYGPINTLENVFSHPQALARHMVETVEQGAAVAGTIKVLGIPVKFSETKPSIRGGPPSLGQHTNLILRELGYSSSAIADLRNNGAI</sequence>
<dbReference type="GO" id="GO:0005739">
    <property type="term" value="C:mitochondrion"/>
    <property type="evidence" value="ECO:0007669"/>
    <property type="project" value="TreeGrafter"/>
</dbReference>
<evidence type="ECO:0000313" key="5">
    <source>
        <dbReference type="Proteomes" id="UP000005206"/>
    </source>
</evidence>
<dbReference type="GO" id="GO:0047369">
    <property type="term" value="F:succinate-hydroxymethylglutarate CoA-transferase activity"/>
    <property type="evidence" value="ECO:0007669"/>
    <property type="project" value="TreeGrafter"/>
</dbReference>
<dbReference type="InterPro" id="IPR023606">
    <property type="entry name" value="CoA-Trfase_III_dom_1_sf"/>
</dbReference>
<dbReference type="EMBL" id="GG699010">
    <property type="protein sequence ID" value="EEU33628.1"/>
    <property type="molecule type" value="Genomic_DNA"/>
</dbReference>
<dbReference type="InterPro" id="IPR003673">
    <property type="entry name" value="CoA-Trfase_fam_III"/>
</dbReference>
<evidence type="ECO:0000256" key="2">
    <source>
        <dbReference type="ARBA" id="ARBA00022679"/>
    </source>
</evidence>
<dbReference type="PANTHER" id="PTHR48207:SF3">
    <property type="entry name" value="SUCCINATE--HYDROXYMETHYLGLUTARATE COA-TRANSFERASE"/>
    <property type="match status" value="1"/>
</dbReference>
<dbReference type="SUPFAM" id="SSF89796">
    <property type="entry name" value="CoA-transferase family III (CaiB/BaiF)"/>
    <property type="match status" value="1"/>
</dbReference>
<dbReference type="RefSeq" id="XP_003039341.1">
    <property type="nucleotide sequence ID" value="XM_003039295.1"/>
</dbReference>
<protein>
    <recommendedName>
        <fullName evidence="6">CoA-transferase family III</fullName>
    </recommendedName>
</protein>
<dbReference type="Pfam" id="PF02515">
    <property type="entry name" value="CoA_transf_3"/>
    <property type="match status" value="1"/>
</dbReference>
<dbReference type="GeneID" id="9666855"/>
<dbReference type="InParanoid" id="C7ZQS7"/>
<evidence type="ECO:0000256" key="1">
    <source>
        <dbReference type="ARBA" id="ARBA00008383"/>
    </source>
</evidence>
<proteinExistence type="inferred from homology"/>